<evidence type="ECO:0000256" key="2">
    <source>
        <dbReference type="ARBA" id="ARBA00023015"/>
    </source>
</evidence>
<name>A0A6A5MPM6_LUPAL</name>
<dbReference type="Pfam" id="PF00010">
    <property type="entry name" value="HLH"/>
    <property type="match status" value="1"/>
</dbReference>
<dbReference type="AlphaFoldDB" id="A0A6A5MPM6"/>
<feature type="compositionally biased region" description="Basic and acidic residues" evidence="5">
    <location>
        <begin position="94"/>
        <end position="110"/>
    </location>
</feature>
<dbReference type="SUPFAM" id="SSF47459">
    <property type="entry name" value="HLH, helix-loop-helix DNA-binding domain"/>
    <property type="match status" value="1"/>
</dbReference>
<gene>
    <name evidence="6" type="ORF">Lalb_Chr05g0222461</name>
</gene>
<dbReference type="PANTHER" id="PTHR12565:SF340">
    <property type="entry name" value="TRANSCRIPTION FACTOR BEE 3"/>
    <property type="match status" value="1"/>
</dbReference>
<dbReference type="InterPro" id="IPR011598">
    <property type="entry name" value="bHLH_dom"/>
</dbReference>
<evidence type="ECO:0000256" key="4">
    <source>
        <dbReference type="ARBA" id="ARBA00023242"/>
    </source>
</evidence>
<dbReference type="EMBL" id="WOCE01000005">
    <property type="protein sequence ID" value="KAE9613914.1"/>
    <property type="molecule type" value="Genomic_DNA"/>
</dbReference>
<sequence>MAEFKADLQSFRPMFPLLNIDSMEFINNQLETMNPHVMDNSNFNSMMHNLIPFSSDGSTEPELPRNLEENFSGLVYYVNHNAVPASLSISSSKNDTHEDKKRKATMEHFRKNSSVNSTHAVSENDCGGEKKVKRDVTKYKESKEVVHVRARRGQATDNHSLAERVRRGKINDKLRSLQNIVPGCHKTMGMAIMFDEIINYVQSLKHQVEFLSMKLSAASTFYDFNSETNALEIIQRERASEAKDHVREGYGGVSDFLPTWP</sequence>
<evidence type="ECO:0000313" key="7">
    <source>
        <dbReference type="Proteomes" id="UP000447434"/>
    </source>
</evidence>
<evidence type="ECO:0000256" key="1">
    <source>
        <dbReference type="ARBA" id="ARBA00004123"/>
    </source>
</evidence>
<dbReference type="PANTHER" id="PTHR12565">
    <property type="entry name" value="STEROL REGULATORY ELEMENT-BINDING PROTEIN"/>
    <property type="match status" value="1"/>
</dbReference>
<feature type="region of interest" description="Disordered" evidence="5">
    <location>
        <begin position="88"/>
        <end position="129"/>
    </location>
</feature>
<dbReference type="InterPro" id="IPR036638">
    <property type="entry name" value="HLH_DNA-bd_sf"/>
</dbReference>
<dbReference type="GO" id="GO:0046983">
    <property type="term" value="F:protein dimerization activity"/>
    <property type="evidence" value="ECO:0007669"/>
    <property type="project" value="InterPro"/>
</dbReference>
<evidence type="ECO:0000256" key="3">
    <source>
        <dbReference type="ARBA" id="ARBA00023163"/>
    </source>
</evidence>
<dbReference type="GO" id="GO:0005634">
    <property type="term" value="C:nucleus"/>
    <property type="evidence" value="ECO:0007669"/>
    <property type="project" value="UniProtKB-SubCell"/>
</dbReference>
<protein>
    <submittedName>
        <fullName evidence="6">Putative transcription factor bHLH family</fullName>
    </submittedName>
</protein>
<dbReference type="SMART" id="SM00353">
    <property type="entry name" value="HLH"/>
    <property type="match status" value="1"/>
</dbReference>
<feature type="compositionally biased region" description="Polar residues" evidence="5">
    <location>
        <begin position="112"/>
        <end position="121"/>
    </location>
</feature>
<dbReference type="Gene3D" id="4.10.280.10">
    <property type="entry name" value="Helix-loop-helix DNA-binding domain"/>
    <property type="match status" value="1"/>
</dbReference>
<proteinExistence type="predicted"/>
<dbReference type="PROSITE" id="PS50888">
    <property type="entry name" value="BHLH"/>
    <property type="match status" value="1"/>
</dbReference>
<keyword evidence="3" id="KW-0804">Transcription</keyword>
<dbReference type="InterPro" id="IPR024097">
    <property type="entry name" value="bHLH_ZIP_TF"/>
</dbReference>
<comment type="subcellular location">
    <subcellularLocation>
        <location evidence="1">Nucleus</location>
    </subcellularLocation>
</comment>
<keyword evidence="4" id="KW-0539">Nucleus</keyword>
<keyword evidence="7" id="KW-1185">Reference proteome</keyword>
<reference evidence="7" key="1">
    <citation type="journal article" date="2020" name="Nat. Commun.">
        <title>Genome sequence of the cluster root forming white lupin.</title>
        <authorList>
            <person name="Hufnagel B."/>
            <person name="Marques A."/>
            <person name="Soriano A."/>
            <person name="Marques L."/>
            <person name="Divol F."/>
            <person name="Doumas P."/>
            <person name="Sallet E."/>
            <person name="Mancinotti D."/>
            <person name="Carrere S."/>
            <person name="Marande W."/>
            <person name="Arribat S."/>
            <person name="Keller J."/>
            <person name="Huneau C."/>
            <person name="Blein T."/>
            <person name="Aime D."/>
            <person name="Laguerre M."/>
            <person name="Taylor J."/>
            <person name="Schubert V."/>
            <person name="Nelson M."/>
            <person name="Geu-Flores F."/>
            <person name="Crespi M."/>
            <person name="Gallardo-Guerrero K."/>
            <person name="Delaux P.-M."/>
            <person name="Salse J."/>
            <person name="Berges H."/>
            <person name="Guyot R."/>
            <person name="Gouzy J."/>
            <person name="Peret B."/>
        </authorList>
    </citation>
    <scope>NUCLEOTIDE SEQUENCE [LARGE SCALE GENOMIC DNA]</scope>
    <source>
        <strain evidence="7">cv. Amiga</strain>
    </source>
</reference>
<dbReference type="OrthoDB" id="690068at2759"/>
<comment type="caution">
    <text evidence="6">The sequence shown here is derived from an EMBL/GenBank/DDBJ whole genome shotgun (WGS) entry which is preliminary data.</text>
</comment>
<evidence type="ECO:0000313" key="6">
    <source>
        <dbReference type="EMBL" id="KAE9613914.1"/>
    </source>
</evidence>
<accession>A0A6A5MPM6</accession>
<dbReference type="GO" id="GO:0003700">
    <property type="term" value="F:DNA-binding transcription factor activity"/>
    <property type="evidence" value="ECO:0007669"/>
    <property type="project" value="TreeGrafter"/>
</dbReference>
<organism evidence="6 7">
    <name type="scientific">Lupinus albus</name>
    <name type="common">White lupine</name>
    <name type="synonym">Lupinus termis</name>
    <dbReference type="NCBI Taxonomy" id="3870"/>
    <lineage>
        <taxon>Eukaryota</taxon>
        <taxon>Viridiplantae</taxon>
        <taxon>Streptophyta</taxon>
        <taxon>Embryophyta</taxon>
        <taxon>Tracheophyta</taxon>
        <taxon>Spermatophyta</taxon>
        <taxon>Magnoliopsida</taxon>
        <taxon>eudicotyledons</taxon>
        <taxon>Gunneridae</taxon>
        <taxon>Pentapetalae</taxon>
        <taxon>rosids</taxon>
        <taxon>fabids</taxon>
        <taxon>Fabales</taxon>
        <taxon>Fabaceae</taxon>
        <taxon>Papilionoideae</taxon>
        <taxon>50 kb inversion clade</taxon>
        <taxon>genistoids sensu lato</taxon>
        <taxon>core genistoids</taxon>
        <taxon>Genisteae</taxon>
        <taxon>Lupinus</taxon>
    </lineage>
</organism>
<dbReference type="Proteomes" id="UP000447434">
    <property type="component" value="Chromosome 5"/>
</dbReference>
<keyword evidence="2" id="KW-0805">Transcription regulation</keyword>
<evidence type="ECO:0000256" key="5">
    <source>
        <dbReference type="SAM" id="MobiDB-lite"/>
    </source>
</evidence>